<dbReference type="RefSeq" id="WP_235615274.1">
    <property type="nucleotide sequence ID" value="NZ_MARB01000028.1"/>
</dbReference>
<keyword evidence="1" id="KW-0732">Signal</keyword>
<keyword evidence="3" id="KW-1185">Reference proteome</keyword>
<dbReference type="EMBL" id="MARB01000028">
    <property type="protein sequence ID" value="ODJ86086.1"/>
    <property type="molecule type" value="Genomic_DNA"/>
</dbReference>
<reference evidence="2 3" key="1">
    <citation type="submission" date="2016-06" db="EMBL/GenBank/DDBJ databases">
        <title>Genome sequence of endosymbiont of Candidatus Endolucinida thiodiazotropha.</title>
        <authorList>
            <person name="Poehlein A."/>
            <person name="Koenig S."/>
            <person name="Heiden S.E."/>
            <person name="Thuermer A."/>
            <person name="Voget S."/>
            <person name="Daniel R."/>
            <person name="Markert S."/>
            <person name="Gros O."/>
            <person name="Schweder T."/>
        </authorList>
    </citation>
    <scope>NUCLEOTIDE SEQUENCE [LARGE SCALE GENOMIC DNA]</scope>
    <source>
        <strain evidence="2 3">COS</strain>
    </source>
</reference>
<dbReference type="InterPro" id="IPR011051">
    <property type="entry name" value="RmlC_Cupin_sf"/>
</dbReference>
<accession>A0A7Z0VJ17</accession>
<evidence type="ECO:0008006" key="4">
    <source>
        <dbReference type="Google" id="ProtNLM"/>
    </source>
</evidence>
<dbReference type="Proteomes" id="UP000094769">
    <property type="component" value="Unassembled WGS sequence"/>
</dbReference>
<organism evidence="2 3">
    <name type="scientific">Candidatus Thiodiazotropha endolucinida</name>
    <dbReference type="NCBI Taxonomy" id="1655433"/>
    <lineage>
        <taxon>Bacteria</taxon>
        <taxon>Pseudomonadati</taxon>
        <taxon>Pseudomonadota</taxon>
        <taxon>Gammaproteobacteria</taxon>
        <taxon>Chromatiales</taxon>
        <taxon>Sedimenticolaceae</taxon>
        <taxon>Candidatus Thiodiazotropha</taxon>
    </lineage>
</organism>
<evidence type="ECO:0000256" key="1">
    <source>
        <dbReference type="SAM" id="SignalP"/>
    </source>
</evidence>
<proteinExistence type="predicted"/>
<dbReference type="InterPro" id="IPR028013">
    <property type="entry name" value="DUF4437"/>
</dbReference>
<name>A0A7Z0VJ17_9GAMM</name>
<dbReference type="Pfam" id="PF14499">
    <property type="entry name" value="DUF4437"/>
    <property type="match status" value="1"/>
</dbReference>
<feature type="chain" id="PRO_5031090397" description="DUF4437 domain-containing protein" evidence="1">
    <location>
        <begin position="25"/>
        <end position="275"/>
    </location>
</feature>
<evidence type="ECO:0000313" key="3">
    <source>
        <dbReference type="Proteomes" id="UP000094769"/>
    </source>
</evidence>
<feature type="signal peptide" evidence="1">
    <location>
        <begin position="1"/>
        <end position="24"/>
    </location>
</feature>
<gene>
    <name evidence="2" type="ORF">CODIS_37210</name>
</gene>
<dbReference type="CDD" id="cd06989">
    <property type="entry name" value="cupin_DRT102"/>
    <property type="match status" value="1"/>
</dbReference>
<comment type="caution">
    <text evidence="2">The sequence shown here is derived from an EMBL/GenBank/DDBJ whole genome shotgun (WGS) entry which is preliminary data.</text>
</comment>
<dbReference type="InterPro" id="IPR014710">
    <property type="entry name" value="RmlC-like_jellyroll"/>
</dbReference>
<evidence type="ECO:0000313" key="2">
    <source>
        <dbReference type="EMBL" id="ODJ86086.1"/>
    </source>
</evidence>
<protein>
    <recommendedName>
        <fullName evidence="4">DUF4437 domain-containing protein</fullName>
    </recommendedName>
</protein>
<sequence length="275" mass="29570">MRTFPSLTLACTVIAVCSSMQVAAEPVNEVILASEVKWEQLNPARGDKSPKAGTLWGDRKSAVPTGFLVKFVDGFSSPPHIHNITYRAVVISGGIHNDDPTASAMWMPAGSFWTQPKGEVHITAAKGSTNVALVEIDKGPYLVLPTEKAFDSGERPINVDASNIVWVDPPGMPAAYNGPKVAYLWGNRQEGESNGTFLRLPAGFVGIIESDGSTFRAVVIKGQPRYQVSETEVKALEPGSYFSSKGTSTHQVSSNVGEESVIYIRTNGKYDVTPN</sequence>
<dbReference type="SUPFAM" id="SSF51182">
    <property type="entry name" value="RmlC-like cupins"/>
    <property type="match status" value="1"/>
</dbReference>
<dbReference type="Gene3D" id="2.60.120.10">
    <property type="entry name" value="Jelly Rolls"/>
    <property type="match status" value="2"/>
</dbReference>
<dbReference type="AlphaFoldDB" id="A0A7Z0VJ17"/>